<dbReference type="Proteomes" id="UP001519332">
    <property type="component" value="Unassembled WGS sequence"/>
</dbReference>
<proteinExistence type="predicted"/>
<protein>
    <submittedName>
        <fullName evidence="2">Uncharacterized protein</fullName>
    </submittedName>
</protein>
<evidence type="ECO:0000313" key="3">
    <source>
        <dbReference type="Proteomes" id="UP001519332"/>
    </source>
</evidence>
<reference evidence="2 3" key="1">
    <citation type="submission" date="2021-03" db="EMBL/GenBank/DDBJ databases">
        <title>Sequencing the genomes of 1000 actinobacteria strains.</title>
        <authorList>
            <person name="Klenk H.-P."/>
        </authorList>
    </citation>
    <scope>NUCLEOTIDE SEQUENCE [LARGE SCALE GENOMIC DNA]</scope>
    <source>
        <strain evidence="2 3">DSM 46670</strain>
    </source>
</reference>
<dbReference type="RefSeq" id="WP_209639535.1">
    <property type="nucleotide sequence ID" value="NZ_JAGINW010000001.1"/>
</dbReference>
<sequence length="137" mass="15428">MPESYEKHVIGGTTFSFPPLPPKDEIDPVLFERLTTEREKILDEARKVKPTKRTAPRGVRTPKPGNGVFEPEPGAPGSVLEVDGRRFEVWCSAPTYLGHRAVWATVEGSVSYWHVNCHGSYQECDARGHRVEREKEA</sequence>
<keyword evidence="3" id="KW-1185">Reference proteome</keyword>
<accession>A0ABS4THM4</accession>
<organism evidence="2 3">
    <name type="scientific">Kibdelosporangium banguiense</name>
    <dbReference type="NCBI Taxonomy" id="1365924"/>
    <lineage>
        <taxon>Bacteria</taxon>
        <taxon>Bacillati</taxon>
        <taxon>Actinomycetota</taxon>
        <taxon>Actinomycetes</taxon>
        <taxon>Pseudonocardiales</taxon>
        <taxon>Pseudonocardiaceae</taxon>
        <taxon>Kibdelosporangium</taxon>
    </lineage>
</organism>
<comment type="caution">
    <text evidence="2">The sequence shown here is derived from an EMBL/GenBank/DDBJ whole genome shotgun (WGS) entry which is preliminary data.</text>
</comment>
<feature type="region of interest" description="Disordered" evidence="1">
    <location>
        <begin position="1"/>
        <end position="21"/>
    </location>
</feature>
<dbReference type="EMBL" id="JAGINW010000001">
    <property type="protein sequence ID" value="MBP2323321.1"/>
    <property type="molecule type" value="Genomic_DNA"/>
</dbReference>
<gene>
    <name evidence="2" type="ORF">JOF56_003706</name>
</gene>
<evidence type="ECO:0000256" key="1">
    <source>
        <dbReference type="SAM" id="MobiDB-lite"/>
    </source>
</evidence>
<evidence type="ECO:0000313" key="2">
    <source>
        <dbReference type="EMBL" id="MBP2323321.1"/>
    </source>
</evidence>
<feature type="region of interest" description="Disordered" evidence="1">
    <location>
        <begin position="46"/>
        <end position="76"/>
    </location>
</feature>
<name>A0ABS4THM4_9PSEU</name>